<feature type="domain" description="DSBA-like thioredoxin" evidence="1">
    <location>
        <begin position="400"/>
        <end position="505"/>
    </location>
</feature>
<accession>A0A562SDG0</accession>
<dbReference type="InterPro" id="IPR036249">
    <property type="entry name" value="Thioredoxin-like_sf"/>
</dbReference>
<dbReference type="Proteomes" id="UP000320593">
    <property type="component" value="Unassembled WGS sequence"/>
</dbReference>
<proteinExistence type="predicted"/>
<name>A0A562SDG0_9HYPH</name>
<evidence type="ECO:0000313" key="3">
    <source>
        <dbReference type="Proteomes" id="UP000320593"/>
    </source>
</evidence>
<evidence type="ECO:0000259" key="1">
    <source>
        <dbReference type="Pfam" id="PF01323"/>
    </source>
</evidence>
<dbReference type="InterPro" id="IPR001853">
    <property type="entry name" value="DSBA-like_thioredoxin_dom"/>
</dbReference>
<dbReference type="GO" id="GO:0016853">
    <property type="term" value="F:isomerase activity"/>
    <property type="evidence" value="ECO:0007669"/>
    <property type="project" value="UniProtKB-KW"/>
</dbReference>
<gene>
    <name evidence="2" type="ORF">JM93_04427</name>
</gene>
<evidence type="ECO:0000313" key="2">
    <source>
        <dbReference type="EMBL" id="TWI78680.1"/>
    </source>
</evidence>
<reference evidence="2 3" key="1">
    <citation type="submission" date="2019-07" db="EMBL/GenBank/DDBJ databases">
        <title>Genomic Encyclopedia of Archaeal and Bacterial Type Strains, Phase II (KMG-II): from individual species to whole genera.</title>
        <authorList>
            <person name="Goeker M."/>
        </authorList>
    </citation>
    <scope>NUCLEOTIDE SEQUENCE [LARGE SCALE GENOMIC DNA]</scope>
    <source>
        <strain evidence="2 3">ATCC BAA-252</strain>
    </source>
</reference>
<sequence>MCSYVCGQWGATANFVLDVCLNKSETSKNLDQDDVYVQESFAHSLLFARKVSSGVLDMTQTTEQAGASSSTPSALKRWAISWLLTRAASEQRTAKLRKNREAKRHKDGRCHKLEYFHQVDDGYSHLTIQVLGRIKAQYDVDIEVHIVPPLRDDNYPEPDLLQDMSRWDAALIAPGYGVRFPDASAHPPDCLRELATRVLCNLTPNCFSREGVAVSECLWRGDDAGLMAIADKHGVASDREVQNKLNAGAERRKKLKHYGGANFWYEGEWYWGISRLYHLEQRLKSLGADRSPNQPLIAPRPAICSQFGPGAKDLTLEYFASLRSPYTAVSWDPTLKLAKDSGVNLVLRPVLPMVMRGVPATVIKGLYFWFDCAREARALGARQDSFYDPIGKPIIHAYGIYKWASGHGKGYDFFGAFLKAAFCEGINTNAMSGLKKVAEMAGLDWAEAKKHMNNDTWQEEAEQNRLAMYGFGSWGVPSYRLLGPDGKEILGVWGQDRLWLVAQKIAEHS</sequence>
<dbReference type="Gene3D" id="3.40.30.10">
    <property type="entry name" value="Glutaredoxin"/>
    <property type="match status" value="1"/>
</dbReference>
<dbReference type="Pfam" id="PF01323">
    <property type="entry name" value="DSBA"/>
    <property type="match status" value="1"/>
</dbReference>
<comment type="caution">
    <text evidence="2">The sequence shown here is derived from an EMBL/GenBank/DDBJ whole genome shotgun (WGS) entry which is preliminary data.</text>
</comment>
<dbReference type="AlphaFoldDB" id="A0A562SDG0"/>
<dbReference type="GO" id="GO:0016491">
    <property type="term" value="F:oxidoreductase activity"/>
    <property type="evidence" value="ECO:0007669"/>
    <property type="project" value="InterPro"/>
</dbReference>
<protein>
    <submittedName>
        <fullName evidence="2">2-hydroxychromene-2-carboxylate isomerase</fullName>
    </submittedName>
</protein>
<dbReference type="SUPFAM" id="SSF52833">
    <property type="entry name" value="Thioredoxin-like"/>
    <property type="match status" value="2"/>
</dbReference>
<keyword evidence="2" id="KW-0413">Isomerase</keyword>
<keyword evidence="3" id="KW-1185">Reference proteome</keyword>
<organism evidence="2 3">
    <name type="scientific">Roseibium hamelinense</name>
    <dbReference type="NCBI Taxonomy" id="150831"/>
    <lineage>
        <taxon>Bacteria</taxon>
        <taxon>Pseudomonadati</taxon>
        <taxon>Pseudomonadota</taxon>
        <taxon>Alphaproteobacteria</taxon>
        <taxon>Hyphomicrobiales</taxon>
        <taxon>Stappiaceae</taxon>
        <taxon>Roseibium</taxon>
    </lineage>
</organism>
<dbReference type="EMBL" id="VLLF01000020">
    <property type="protein sequence ID" value="TWI78680.1"/>
    <property type="molecule type" value="Genomic_DNA"/>
</dbReference>